<keyword evidence="4" id="KW-1185">Reference proteome</keyword>
<evidence type="ECO:0000313" key="4">
    <source>
        <dbReference type="Proteomes" id="UP000199376"/>
    </source>
</evidence>
<accession>A0A1I1EBQ8</accession>
<dbReference type="AlphaFoldDB" id="A0A1I1EBQ8"/>
<keyword evidence="2" id="KW-1277">Toxin-antitoxin system</keyword>
<proteinExistence type="inferred from homology"/>
<dbReference type="InterPro" id="IPR003477">
    <property type="entry name" value="PemK-like"/>
</dbReference>
<sequence>MVRIMVEKTLSIKPGSVYWIDVEPHSGREQGGHLVSENNIRRPVVVVSNERYNEHNMALVFACTSTNKKNRYLLPIMLKKPSNIILSQILGYDMVSRNAQYMGFDVGQETLSYLRNIVMQYI</sequence>
<dbReference type="Pfam" id="PF02452">
    <property type="entry name" value="PemK_toxin"/>
    <property type="match status" value="1"/>
</dbReference>
<protein>
    <submittedName>
        <fullName evidence="3">mRNA interferase MazF</fullName>
    </submittedName>
</protein>
<dbReference type="Gene3D" id="2.30.30.110">
    <property type="match status" value="1"/>
</dbReference>
<dbReference type="STRING" id="283737.SAMN05660453_0408"/>
<gene>
    <name evidence="3" type="ORF">SAMN05660453_0408</name>
</gene>
<evidence type="ECO:0000256" key="1">
    <source>
        <dbReference type="ARBA" id="ARBA00007521"/>
    </source>
</evidence>
<dbReference type="SUPFAM" id="SSF50118">
    <property type="entry name" value="Cell growth inhibitor/plasmid maintenance toxic component"/>
    <property type="match status" value="1"/>
</dbReference>
<dbReference type="EMBL" id="FOLI01000001">
    <property type="protein sequence ID" value="SFB84551.1"/>
    <property type="molecule type" value="Genomic_DNA"/>
</dbReference>
<dbReference type="InterPro" id="IPR011067">
    <property type="entry name" value="Plasmid_toxin/cell-grow_inhib"/>
</dbReference>
<organism evidence="3 4">
    <name type="scientific">Fructobacillus durionis</name>
    <dbReference type="NCBI Taxonomy" id="283737"/>
    <lineage>
        <taxon>Bacteria</taxon>
        <taxon>Bacillati</taxon>
        <taxon>Bacillota</taxon>
        <taxon>Bacilli</taxon>
        <taxon>Lactobacillales</taxon>
        <taxon>Lactobacillaceae</taxon>
        <taxon>Fructobacillus</taxon>
    </lineage>
</organism>
<comment type="similarity">
    <text evidence="1">Belongs to the PemK/MazF family.</text>
</comment>
<dbReference type="GO" id="GO:0003677">
    <property type="term" value="F:DNA binding"/>
    <property type="evidence" value="ECO:0007669"/>
    <property type="project" value="InterPro"/>
</dbReference>
<evidence type="ECO:0000313" key="3">
    <source>
        <dbReference type="EMBL" id="SFB84551.1"/>
    </source>
</evidence>
<evidence type="ECO:0000256" key="2">
    <source>
        <dbReference type="ARBA" id="ARBA00022649"/>
    </source>
</evidence>
<dbReference type="Proteomes" id="UP000199376">
    <property type="component" value="Unassembled WGS sequence"/>
</dbReference>
<reference evidence="3 4" key="1">
    <citation type="submission" date="2016-10" db="EMBL/GenBank/DDBJ databases">
        <authorList>
            <person name="de Groot N.N."/>
        </authorList>
    </citation>
    <scope>NUCLEOTIDE SEQUENCE [LARGE SCALE GENOMIC DNA]</scope>
    <source>
        <strain evidence="3 4">DSM 19113</strain>
    </source>
</reference>
<name>A0A1I1EBQ8_9LACO</name>